<dbReference type="InterPro" id="IPR023606">
    <property type="entry name" value="CoA-Trfase_III_dom_1_sf"/>
</dbReference>
<dbReference type="EMBL" id="VLJN01000017">
    <property type="protein sequence ID" value="TWG85592.1"/>
    <property type="molecule type" value="Genomic_DNA"/>
</dbReference>
<dbReference type="Gene3D" id="3.30.1540.10">
    <property type="entry name" value="formyl-coa transferase, domain 3"/>
    <property type="match status" value="1"/>
</dbReference>
<proteinExistence type="predicted"/>
<dbReference type="InterPro" id="IPR003673">
    <property type="entry name" value="CoA-Trfase_fam_III"/>
</dbReference>
<keyword evidence="1 2" id="KW-0808">Transferase</keyword>
<evidence type="ECO:0000313" key="2">
    <source>
        <dbReference type="EMBL" id="TWG85592.1"/>
    </source>
</evidence>
<keyword evidence="3" id="KW-1185">Reference proteome</keyword>
<dbReference type="Gene3D" id="3.40.50.10540">
    <property type="entry name" value="Crotonobetainyl-coa:carnitine coa-transferase, domain 1"/>
    <property type="match status" value="1"/>
</dbReference>
<organism evidence="2 3">
    <name type="scientific">Cupriavidus gilardii J11</name>
    <dbReference type="NCBI Taxonomy" id="936133"/>
    <lineage>
        <taxon>Bacteria</taxon>
        <taxon>Pseudomonadati</taxon>
        <taxon>Pseudomonadota</taxon>
        <taxon>Betaproteobacteria</taxon>
        <taxon>Burkholderiales</taxon>
        <taxon>Burkholderiaceae</taxon>
        <taxon>Cupriavidus</taxon>
    </lineage>
</organism>
<dbReference type="SUPFAM" id="SSF89796">
    <property type="entry name" value="CoA-transferase family III (CaiB/BaiF)"/>
    <property type="match status" value="1"/>
</dbReference>
<dbReference type="PANTHER" id="PTHR48207">
    <property type="entry name" value="SUCCINATE--HYDROXYMETHYLGLUTARATE COA-TRANSFERASE"/>
    <property type="match status" value="1"/>
</dbReference>
<dbReference type="GO" id="GO:0008410">
    <property type="term" value="F:CoA-transferase activity"/>
    <property type="evidence" value="ECO:0007669"/>
    <property type="project" value="TreeGrafter"/>
</dbReference>
<gene>
    <name evidence="2" type="ORF">L602_002400000380</name>
</gene>
<dbReference type="Proteomes" id="UP000318141">
    <property type="component" value="Unassembled WGS sequence"/>
</dbReference>
<dbReference type="PANTHER" id="PTHR48207:SF4">
    <property type="entry name" value="BLL6097 PROTEIN"/>
    <property type="match status" value="1"/>
</dbReference>
<sequence>MEASKARQGVDRHDVPVHEGPLHGVRVLDLSSVVLGPMGTQVLADMGADVIKVEAPEGDLMRSNGVVEHAGMSSIYLALNRNKRSVVLDLKHQDGIDALHALIPGVDVLVHNMRVVAIERLGLGYDAVARLNPDIVYCAATGFGQDGPDRDKPAFDDIIQAACGLVGAGCAAGQQPDYLPSLIADKTTGLAVANAVMAALFHRERHGVGQYVEVPMLETMAAFVLTEHMGGMMFPGSQAKAGYARLLEGGRKPVRTADGWMSMLPYTERHWKAFFREMGRDDLAERYNIASRRERNANIRALYGHLAELAPLRTTAQWMALCARLDIPATPIYQLAELPDHPHLRAVGMFEESVHPTVGPIREIRPTTRFARTPTRIRRPAPALGQHTEEVLREAGIAPEQIDRMMARMAER</sequence>
<accession>A0A562BKF4</accession>
<evidence type="ECO:0000256" key="1">
    <source>
        <dbReference type="ARBA" id="ARBA00022679"/>
    </source>
</evidence>
<reference evidence="2 3" key="1">
    <citation type="submission" date="2019-07" db="EMBL/GenBank/DDBJ databases">
        <title>Genome sequencing of lignin-degrading bacterial isolates.</title>
        <authorList>
            <person name="Gladden J."/>
        </authorList>
    </citation>
    <scope>NUCLEOTIDE SEQUENCE [LARGE SCALE GENOMIC DNA]</scope>
    <source>
        <strain evidence="2 3">J11</strain>
    </source>
</reference>
<dbReference type="AlphaFoldDB" id="A0A562BKF4"/>
<dbReference type="InterPro" id="IPR050483">
    <property type="entry name" value="CoA-transferase_III_domain"/>
</dbReference>
<name>A0A562BKF4_9BURK</name>
<protein>
    <submittedName>
        <fullName evidence="2">Formyl-CoA transferase</fullName>
    </submittedName>
</protein>
<dbReference type="InterPro" id="IPR044855">
    <property type="entry name" value="CoA-Trfase_III_dom3_sf"/>
</dbReference>
<dbReference type="Pfam" id="PF02515">
    <property type="entry name" value="CoA_transf_3"/>
    <property type="match status" value="1"/>
</dbReference>
<evidence type="ECO:0000313" key="3">
    <source>
        <dbReference type="Proteomes" id="UP000318141"/>
    </source>
</evidence>
<comment type="caution">
    <text evidence="2">The sequence shown here is derived from an EMBL/GenBank/DDBJ whole genome shotgun (WGS) entry which is preliminary data.</text>
</comment>